<keyword evidence="9" id="KW-0614">Plasmid</keyword>
<dbReference type="EMBL" id="CP018080">
    <property type="protein sequence ID" value="APE46037.1"/>
    <property type="molecule type" value="Genomic_DNA"/>
</dbReference>
<dbReference type="RefSeq" id="WP_071974348.1">
    <property type="nucleotide sequence ID" value="NZ_CP018080.1"/>
</dbReference>
<feature type="transmembrane region" description="Helical" evidence="8">
    <location>
        <begin position="242"/>
        <end position="260"/>
    </location>
</feature>
<organism evidence="9 10">
    <name type="scientific">Sulfitobacter alexandrii</name>
    <dbReference type="NCBI Taxonomy" id="1917485"/>
    <lineage>
        <taxon>Bacteria</taxon>
        <taxon>Pseudomonadati</taxon>
        <taxon>Pseudomonadota</taxon>
        <taxon>Alphaproteobacteria</taxon>
        <taxon>Rhodobacterales</taxon>
        <taxon>Roseobacteraceae</taxon>
        <taxon>Sulfitobacter</taxon>
    </lineage>
</organism>
<dbReference type="GO" id="GO:0022857">
    <property type="term" value="F:transmembrane transporter activity"/>
    <property type="evidence" value="ECO:0007669"/>
    <property type="project" value="InterPro"/>
</dbReference>
<evidence type="ECO:0000256" key="7">
    <source>
        <dbReference type="ARBA" id="ARBA00023136"/>
    </source>
</evidence>
<dbReference type="PANTHER" id="PTHR32196">
    <property type="entry name" value="ABC TRANSPORTER PERMEASE PROTEIN YPHD-RELATED-RELATED"/>
    <property type="match status" value="1"/>
</dbReference>
<evidence type="ECO:0000256" key="2">
    <source>
        <dbReference type="ARBA" id="ARBA00022448"/>
    </source>
</evidence>
<dbReference type="InterPro" id="IPR001851">
    <property type="entry name" value="ABC_transp_permease"/>
</dbReference>
<feature type="transmembrane region" description="Helical" evidence="8">
    <location>
        <begin position="86"/>
        <end position="108"/>
    </location>
</feature>
<evidence type="ECO:0000256" key="1">
    <source>
        <dbReference type="ARBA" id="ARBA00004651"/>
    </source>
</evidence>
<protein>
    <submittedName>
        <fullName evidence="9">ABC transporter permease</fullName>
    </submittedName>
</protein>
<keyword evidence="5 8" id="KW-0812">Transmembrane</keyword>
<feature type="transmembrane region" description="Helical" evidence="8">
    <location>
        <begin position="267"/>
        <end position="287"/>
    </location>
</feature>
<dbReference type="Proteomes" id="UP000181897">
    <property type="component" value="Plasmid unnamed4"/>
</dbReference>
<evidence type="ECO:0000256" key="5">
    <source>
        <dbReference type="ARBA" id="ARBA00022692"/>
    </source>
</evidence>
<evidence type="ECO:0000256" key="6">
    <source>
        <dbReference type="ARBA" id="ARBA00022989"/>
    </source>
</evidence>
<evidence type="ECO:0000313" key="9">
    <source>
        <dbReference type="EMBL" id="APE46037.1"/>
    </source>
</evidence>
<keyword evidence="2" id="KW-0813">Transport</keyword>
<evidence type="ECO:0000256" key="8">
    <source>
        <dbReference type="SAM" id="Phobius"/>
    </source>
</evidence>
<keyword evidence="7 8" id="KW-0472">Membrane</keyword>
<comment type="subcellular location">
    <subcellularLocation>
        <location evidence="1">Cell membrane</location>
        <topology evidence="1">Multi-pass membrane protein</topology>
    </subcellularLocation>
</comment>
<dbReference type="GO" id="GO:0005886">
    <property type="term" value="C:plasma membrane"/>
    <property type="evidence" value="ECO:0007669"/>
    <property type="project" value="UniProtKB-SubCell"/>
</dbReference>
<dbReference type="PANTHER" id="PTHR32196:SF21">
    <property type="entry name" value="ABC TRANSPORTER PERMEASE PROTEIN YPHD-RELATED"/>
    <property type="match status" value="1"/>
</dbReference>
<keyword evidence="3" id="KW-1003">Cell membrane</keyword>
<dbReference type="AlphaFoldDB" id="A0A1J0WP26"/>
<keyword evidence="6 8" id="KW-1133">Transmembrane helix</keyword>
<feature type="transmembrane region" description="Helical" evidence="8">
    <location>
        <begin position="115"/>
        <end position="136"/>
    </location>
</feature>
<proteinExistence type="predicted"/>
<gene>
    <name evidence="9" type="ORF">BOO69_20760</name>
</gene>
<geneLocation type="plasmid" evidence="9 10">
    <name>unnamed4</name>
</geneLocation>
<feature type="transmembrane region" description="Helical" evidence="8">
    <location>
        <begin position="156"/>
        <end position="178"/>
    </location>
</feature>
<dbReference type="Pfam" id="PF02653">
    <property type="entry name" value="BPD_transp_2"/>
    <property type="match status" value="1"/>
</dbReference>
<dbReference type="OrthoDB" id="7723490at2"/>
<dbReference type="KEGG" id="suam:BOO69_20760"/>
<keyword evidence="4" id="KW-0997">Cell inner membrane</keyword>
<feature type="transmembrane region" description="Helical" evidence="8">
    <location>
        <begin position="38"/>
        <end position="56"/>
    </location>
</feature>
<name>A0A1J0WP26_9RHOB</name>
<feature type="transmembrane region" description="Helical" evidence="8">
    <location>
        <begin position="207"/>
        <end position="230"/>
    </location>
</feature>
<sequence>MLKGLNQERIVGVIAVLLFVGFAIGLPGFLGGANILSLIQNVSILGILGIGMAIGIIGRGIDLSMVSTMVISVAWMLVMVNDGTHLWLAVALAFGFAVIVGLVNGFLIAYVEVPAIFATLAMGIVVYGFGKSFMIGQDVVYLPQGESWFYRIGSGQVAGIPNPVIAFALVALVAALFLKFTKVGRYVYAIGNNVATARITGVPARPVILAQYVLIAVIAVVAGIVVATAVTSMNTRLALSTQVYDVILVVVLGGIGLSGGKGGVRNVIVGTILIGILLNGMTIMNLGYTTQNIFKSVILLAAIVIDTMLNPRDEQTAQHGDI</sequence>
<feature type="transmembrane region" description="Helical" evidence="8">
    <location>
        <begin position="12"/>
        <end position="32"/>
    </location>
</feature>
<keyword evidence="10" id="KW-1185">Reference proteome</keyword>
<evidence type="ECO:0000256" key="3">
    <source>
        <dbReference type="ARBA" id="ARBA00022475"/>
    </source>
</evidence>
<evidence type="ECO:0000313" key="10">
    <source>
        <dbReference type="Proteomes" id="UP000181897"/>
    </source>
</evidence>
<reference evidence="9 10" key="1">
    <citation type="submission" date="2016-11" db="EMBL/GenBank/DDBJ databases">
        <title>Complete genome sequence of Sulfitobacter sp. AM1-D1, a toxic bacteria associated with marine dinoflagellate Alexandrium minutum in East China Sea.</title>
        <authorList>
            <person name="Yang Q."/>
            <person name="Zhang X."/>
            <person name="Tian X."/>
        </authorList>
    </citation>
    <scope>NUCLEOTIDE SEQUENCE [LARGE SCALE GENOMIC DNA]</scope>
    <source>
        <strain evidence="9 10">AM1-D1</strain>
        <plasmid evidence="9 10">unnamed4</plasmid>
    </source>
</reference>
<evidence type="ECO:0000256" key="4">
    <source>
        <dbReference type="ARBA" id="ARBA00022519"/>
    </source>
</evidence>
<accession>A0A1J0WP26</accession>